<reference evidence="12" key="2">
    <citation type="journal article" date="2023" name="Int. J. Mol. Sci.">
        <title>De Novo Assembly and Annotation of 11 Diverse Shrub Willow (Salix) Genomes Reveals Novel Gene Organization in Sex-Linked Regions.</title>
        <authorList>
            <person name="Hyden B."/>
            <person name="Feng K."/>
            <person name="Yates T.B."/>
            <person name="Jawdy S."/>
            <person name="Cereghino C."/>
            <person name="Smart L.B."/>
            <person name="Muchero W."/>
        </authorList>
    </citation>
    <scope>NUCLEOTIDE SEQUENCE</scope>
    <source>
        <tissue evidence="12">Shoot tip</tissue>
    </source>
</reference>
<keyword evidence="7" id="KW-0560">Oxidoreductase</keyword>
<dbReference type="EMBL" id="JAPFFK010000020">
    <property type="protein sequence ID" value="KAJ6679281.1"/>
    <property type="molecule type" value="Genomic_DNA"/>
</dbReference>
<dbReference type="GO" id="GO:0016705">
    <property type="term" value="F:oxidoreductase activity, acting on paired donors, with incorporation or reduction of molecular oxygen"/>
    <property type="evidence" value="ECO:0007669"/>
    <property type="project" value="InterPro"/>
</dbReference>
<dbReference type="SUPFAM" id="SSF48264">
    <property type="entry name" value="Cytochrome P450"/>
    <property type="match status" value="1"/>
</dbReference>
<evidence type="ECO:0000313" key="12">
    <source>
        <dbReference type="EMBL" id="KAJ6679281.1"/>
    </source>
</evidence>
<evidence type="ECO:0000256" key="1">
    <source>
        <dbReference type="ARBA" id="ARBA00004167"/>
    </source>
</evidence>
<evidence type="ECO:0000256" key="8">
    <source>
        <dbReference type="ARBA" id="ARBA00023004"/>
    </source>
</evidence>
<keyword evidence="11" id="KW-0732">Signal</keyword>
<dbReference type="PANTHER" id="PTHR24282">
    <property type="entry name" value="CYTOCHROME P450 FAMILY MEMBER"/>
    <property type="match status" value="1"/>
</dbReference>
<feature type="chain" id="PRO_5040366709" evidence="11">
    <location>
        <begin position="23"/>
        <end position="152"/>
    </location>
</feature>
<evidence type="ECO:0000256" key="11">
    <source>
        <dbReference type="SAM" id="SignalP"/>
    </source>
</evidence>
<dbReference type="InterPro" id="IPR036396">
    <property type="entry name" value="Cyt_P450_sf"/>
</dbReference>
<reference evidence="12" key="1">
    <citation type="submission" date="2022-11" db="EMBL/GenBank/DDBJ databases">
        <authorList>
            <person name="Hyden B.L."/>
            <person name="Feng K."/>
            <person name="Yates T."/>
            <person name="Jawdy S."/>
            <person name="Smart L.B."/>
            <person name="Muchero W."/>
        </authorList>
    </citation>
    <scope>NUCLEOTIDE SEQUENCE</scope>
    <source>
        <tissue evidence="12">Shoot tip</tissue>
    </source>
</reference>
<accession>A0A9Q0P0D4</accession>
<comment type="caution">
    <text evidence="12">The sequence shown here is derived from an EMBL/GenBank/DDBJ whole genome shotgun (WGS) entry which is preliminary data.</text>
</comment>
<dbReference type="Proteomes" id="UP001151532">
    <property type="component" value="Chromosome 14"/>
</dbReference>
<keyword evidence="4" id="KW-0812">Transmembrane</keyword>
<keyword evidence="5" id="KW-0479">Metal-binding</keyword>
<comment type="subcellular location">
    <subcellularLocation>
        <location evidence="1">Membrane</location>
        <topology evidence="1">Single-pass membrane protein</topology>
    </subcellularLocation>
</comment>
<organism evidence="12 13">
    <name type="scientific">Salix purpurea</name>
    <name type="common">Purple osier willow</name>
    <dbReference type="NCBI Taxonomy" id="77065"/>
    <lineage>
        <taxon>Eukaryota</taxon>
        <taxon>Viridiplantae</taxon>
        <taxon>Streptophyta</taxon>
        <taxon>Embryophyta</taxon>
        <taxon>Tracheophyta</taxon>
        <taxon>Spermatophyta</taxon>
        <taxon>Magnoliopsida</taxon>
        <taxon>eudicotyledons</taxon>
        <taxon>Gunneridae</taxon>
        <taxon>Pentapetalae</taxon>
        <taxon>rosids</taxon>
        <taxon>fabids</taxon>
        <taxon>Malpighiales</taxon>
        <taxon>Salicaceae</taxon>
        <taxon>Saliceae</taxon>
        <taxon>Salix</taxon>
    </lineage>
</organism>
<dbReference type="InterPro" id="IPR050665">
    <property type="entry name" value="Cytochrome_P450_Monooxygen"/>
</dbReference>
<keyword evidence="10" id="KW-0472">Membrane</keyword>
<evidence type="ECO:0000256" key="10">
    <source>
        <dbReference type="ARBA" id="ARBA00023136"/>
    </source>
</evidence>
<keyword evidence="9" id="KW-0503">Monooxygenase</keyword>
<name>A0A9Q0P0D4_SALPP</name>
<evidence type="ECO:0000256" key="7">
    <source>
        <dbReference type="ARBA" id="ARBA00023002"/>
    </source>
</evidence>
<protein>
    <submittedName>
        <fullName evidence="12">CYTOCHROME P450 FAMILY MEMBER</fullName>
    </submittedName>
</protein>
<evidence type="ECO:0000256" key="5">
    <source>
        <dbReference type="ARBA" id="ARBA00022723"/>
    </source>
</evidence>
<dbReference type="GO" id="GO:0016020">
    <property type="term" value="C:membrane"/>
    <property type="evidence" value="ECO:0007669"/>
    <property type="project" value="UniProtKB-SubCell"/>
</dbReference>
<keyword evidence="13" id="KW-1185">Reference proteome</keyword>
<feature type="signal peptide" evidence="11">
    <location>
        <begin position="1"/>
        <end position="22"/>
    </location>
</feature>
<evidence type="ECO:0000256" key="3">
    <source>
        <dbReference type="ARBA" id="ARBA00022617"/>
    </source>
</evidence>
<dbReference type="GO" id="GO:0004497">
    <property type="term" value="F:monooxygenase activity"/>
    <property type="evidence" value="ECO:0007669"/>
    <property type="project" value="UniProtKB-KW"/>
</dbReference>
<dbReference type="GO" id="GO:0020037">
    <property type="term" value="F:heme binding"/>
    <property type="evidence" value="ECO:0007669"/>
    <property type="project" value="InterPro"/>
</dbReference>
<evidence type="ECO:0000256" key="6">
    <source>
        <dbReference type="ARBA" id="ARBA00022989"/>
    </source>
</evidence>
<proteinExistence type="inferred from homology"/>
<gene>
    <name evidence="12" type="ORF">OIU79_019103</name>
</gene>
<evidence type="ECO:0000313" key="13">
    <source>
        <dbReference type="Proteomes" id="UP001151532"/>
    </source>
</evidence>
<dbReference type="Gene3D" id="1.10.630.10">
    <property type="entry name" value="Cytochrome P450"/>
    <property type="match status" value="1"/>
</dbReference>
<comment type="similarity">
    <text evidence="2">Belongs to the cytochrome P450 family.</text>
</comment>
<dbReference type="GO" id="GO:0005506">
    <property type="term" value="F:iron ion binding"/>
    <property type="evidence" value="ECO:0007669"/>
    <property type="project" value="InterPro"/>
</dbReference>
<sequence>MTRKHGKTFLYWFGVIPILAAADLDMIKNIFMNTGGGSFEKVRLSPQAKLLFGMGLNGLVGEEWALHRRIANQALMIERIKLPNDQNCKLNINIHSPYSKCFWKCWDRGEHQQTFGSNYEEGKRVFSLQDKQKHLVFDAIGNVYIPGFRIEE</sequence>
<dbReference type="PANTHER" id="PTHR24282:SF211">
    <property type="entry name" value="CYTOCHROME P450-RELATED"/>
    <property type="match status" value="1"/>
</dbReference>
<keyword evidence="3" id="KW-0349">Heme</keyword>
<evidence type="ECO:0000256" key="9">
    <source>
        <dbReference type="ARBA" id="ARBA00023033"/>
    </source>
</evidence>
<dbReference type="OrthoDB" id="1470350at2759"/>
<evidence type="ECO:0000256" key="4">
    <source>
        <dbReference type="ARBA" id="ARBA00022692"/>
    </source>
</evidence>
<evidence type="ECO:0000256" key="2">
    <source>
        <dbReference type="ARBA" id="ARBA00010617"/>
    </source>
</evidence>
<dbReference type="AlphaFoldDB" id="A0A9Q0P0D4"/>
<keyword evidence="8" id="KW-0408">Iron</keyword>
<keyword evidence="6" id="KW-1133">Transmembrane helix</keyword>